<evidence type="ECO:0000313" key="1">
    <source>
        <dbReference type="EMBL" id="OOF44027.1"/>
    </source>
</evidence>
<reference evidence="1 2" key="1">
    <citation type="submission" date="2016-10" db="EMBL/GenBank/DDBJ databases">
        <title>Rodentibacter gen. nov. and new species.</title>
        <authorList>
            <person name="Christensen H."/>
        </authorList>
    </citation>
    <scope>NUCLEOTIDE SEQUENCE [LARGE SCALE GENOMIC DNA]</scope>
    <source>
        <strain evidence="1 2">H1983213011</strain>
    </source>
</reference>
<dbReference type="Gene3D" id="3.30.2000.10">
    <property type="entry name" value="Phage tail protein-like"/>
    <property type="match status" value="1"/>
</dbReference>
<dbReference type="InterPro" id="IPR038042">
    <property type="entry name" value="Gp37-like"/>
</dbReference>
<evidence type="ECO:0000313" key="2">
    <source>
        <dbReference type="Proteomes" id="UP000188728"/>
    </source>
</evidence>
<evidence type="ECO:0008006" key="3">
    <source>
        <dbReference type="Google" id="ProtNLM"/>
    </source>
</evidence>
<dbReference type="RefSeq" id="WP_077474487.1">
    <property type="nucleotide sequence ID" value="NZ_MLHK01000059.1"/>
</dbReference>
<dbReference type="EMBL" id="MLHK01000059">
    <property type="protein sequence ID" value="OOF44027.1"/>
    <property type="molecule type" value="Genomic_DNA"/>
</dbReference>
<dbReference type="InterPro" id="IPR035934">
    <property type="entry name" value="Phage_tail_protein-like_sf"/>
</dbReference>
<dbReference type="Proteomes" id="UP000188728">
    <property type="component" value="Unassembled WGS sequence"/>
</dbReference>
<dbReference type="InterPro" id="IPR018602">
    <property type="entry name" value="Gp37/STM4215"/>
</dbReference>
<name>A0A1V3IP51_9PAST</name>
<dbReference type="SUPFAM" id="SSF143749">
    <property type="entry name" value="Phage tail protein-like"/>
    <property type="match status" value="1"/>
</dbReference>
<protein>
    <recommendedName>
        <fullName evidence="3">Gp37 protein</fullName>
    </recommendedName>
</protein>
<accession>A0A1V3IP51</accession>
<organism evidence="1 2">
    <name type="scientific">Rodentibacter trehalosifermentans</name>
    <dbReference type="NCBI Taxonomy" id="1908263"/>
    <lineage>
        <taxon>Bacteria</taxon>
        <taxon>Pseudomonadati</taxon>
        <taxon>Pseudomonadota</taxon>
        <taxon>Gammaproteobacteria</taxon>
        <taxon>Pasteurellales</taxon>
        <taxon>Pasteurellaceae</taxon>
        <taxon>Rodentibacter</taxon>
    </lineage>
</organism>
<gene>
    <name evidence="1" type="ORF">BKK51_10195</name>
</gene>
<proteinExistence type="predicted"/>
<comment type="caution">
    <text evidence="1">The sequence shown here is derived from an EMBL/GenBank/DDBJ whole genome shotgun (WGS) entry which is preliminary data.</text>
</comment>
<sequence length="161" mass="18552">MSATLPILESIRQQIETETQRFSIELFPDDLEHYNLTDEFGAVLVQYAGSRFESLDSTDIIQQRRKVLVALTVIARSQHDDTGALDMLDQVRLAVVGFKPTNCTPCHLISEEFAGEDRGLWQYQLIIQTETWQVENRKPQDLPKFKTALYRRAEKTQPNQP</sequence>
<dbReference type="AlphaFoldDB" id="A0A1V3IP51"/>
<dbReference type="Pfam" id="PF09646">
    <property type="entry name" value="Gp37"/>
    <property type="match status" value="1"/>
</dbReference>